<dbReference type="PRINTS" id="PR00950">
    <property type="entry name" value="TYPE3IMSPROT"/>
</dbReference>
<dbReference type="PANTHER" id="PTHR30531:SF12">
    <property type="entry name" value="FLAGELLAR BIOSYNTHETIC PROTEIN FLHB"/>
    <property type="match status" value="1"/>
</dbReference>
<dbReference type="NCBIfam" id="TIGR00328">
    <property type="entry name" value="flhB"/>
    <property type="match status" value="1"/>
</dbReference>
<keyword evidence="10 13" id="KW-0472">Membrane</keyword>
<keyword evidence="15" id="KW-0969">Cilium</keyword>
<evidence type="ECO:0000256" key="1">
    <source>
        <dbReference type="ARBA" id="ARBA00004651"/>
    </source>
</evidence>
<dbReference type="InterPro" id="IPR006135">
    <property type="entry name" value="T3SS_substrate_exporter"/>
</dbReference>
<evidence type="ECO:0000256" key="5">
    <source>
        <dbReference type="ARBA" id="ARBA00022475"/>
    </source>
</evidence>
<feature type="transmembrane region" description="Helical" evidence="13">
    <location>
        <begin position="86"/>
        <end position="114"/>
    </location>
</feature>
<dbReference type="Gene3D" id="3.40.1690.10">
    <property type="entry name" value="secretion proteins EscU"/>
    <property type="match status" value="1"/>
</dbReference>
<evidence type="ECO:0000256" key="11">
    <source>
        <dbReference type="ARBA" id="ARBA00023225"/>
    </source>
</evidence>
<evidence type="ECO:0000256" key="12">
    <source>
        <dbReference type="ARBA" id="ARBA00025078"/>
    </source>
</evidence>
<feature type="transmembrane region" description="Helical" evidence="13">
    <location>
        <begin position="185"/>
        <end position="208"/>
    </location>
</feature>
<evidence type="ECO:0000256" key="13">
    <source>
        <dbReference type="RuleBase" id="RU364091"/>
    </source>
</evidence>
<keyword evidence="7 13" id="KW-1005">Bacterial flagellum biogenesis</keyword>
<dbReference type="InterPro" id="IPR006136">
    <property type="entry name" value="FlhB"/>
</dbReference>
<keyword evidence="15" id="KW-0966">Cell projection</keyword>
<organism evidence="15 16">
    <name type="scientific">Pseudocitrobacter cyperus</name>
    <dbReference type="NCBI Taxonomy" id="3112843"/>
    <lineage>
        <taxon>Bacteria</taxon>
        <taxon>Pseudomonadati</taxon>
        <taxon>Pseudomonadota</taxon>
        <taxon>Gammaproteobacteria</taxon>
        <taxon>Enterobacterales</taxon>
        <taxon>Enterobacteriaceae</taxon>
        <taxon>Pseudocitrobacter</taxon>
    </lineage>
</organism>
<feature type="transmembrane region" description="Helical" evidence="13">
    <location>
        <begin position="32"/>
        <end position="52"/>
    </location>
</feature>
<evidence type="ECO:0000256" key="6">
    <source>
        <dbReference type="ARBA" id="ARBA00022692"/>
    </source>
</evidence>
<keyword evidence="5 13" id="KW-1003">Cell membrane</keyword>
<keyword evidence="11 13" id="KW-1006">Bacterial flagellum protein export</keyword>
<name>A0ABV0HHZ2_9ENTR</name>
<dbReference type="EMBL" id="JAYMYY010000001">
    <property type="protein sequence ID" value="MEO3989870.1"/>
    <property type="molecule type" value="Genomic_DNA"/>
</dbReference>
<evidence type="ECO:0000256" key="8">
    <source>
        <dbReference type="ARBA" id="ARBA00022927"/>
    </source>
</evidence>
<dbReference type="Pfam" id="PF01312">
    <property type="entry name" value="Bac_export_2"/>
    <property type="match status" value="1"/>
</dbReference>
<comment type="caution">
    <text evidence="13">Lacks conserved residue(s) required for the propagation of feature annotation.</text>
</comment>
<keyword evidence="15" id="KW-0282">Flagellum</keyword>
<dbReference type="InterPro" id="IPR029025">
    <property type="entry name" value="T3SS_substrate_exporter_C"/>
</dbReference>
<comment type="caution">
    <text evidence="15">The sequence shown here is derived from an EMBL/GenBank/DDBJ whole genome shotgun (WGS) entry which is preliminary data.</text>
</comment>
<keyword evidence="4 13" id="KW-0813">Transport</keyword>
<dbReference type="PANTHER" id="PTHR30531">
    <property type="entry name" value="FLAGELLAR BIOSYNTHETIC PROTEIN FLHB"/>
    <property type="match status" value="1"/>
</dbReference>
<dbReference type="RefSeq" id="WP_347794275.1">
    <property type="nucleotide sequence ID" value="NZ_JAYMYY010000001.1"/>
</dbReference>
<keyword evidence="8 13" id="KW-0653">Protein transport</keyword>
<dbReference type="Proteomes" id="UP001444146">
    <property type="component" value="Unassembled WGS sequence"/>
</dbReference>
<feature type="region of interest" description="Disordered" evidence="14">
    <location>
        <begin position="1"/>
        <end position="25"/>
    </location>
</feature>
<evidence type="ECO:0000256" key="9">
    <source>
        <dbReference type="ARBA" id="ARBA00022989"/>
    </source>
</evidence>
<evidence type="ECO:0000256" key="3">
    <source>
        <dbReference type="ARBA" id="ARBA00021622"/>
    </source>
</evidence>
<comment type="subcellular location">
    <subcellularLocation>
        <location evidence="1">Cell membrane</location>
        <topology evidence="1">Multi-pass membrane protein</topology>
    </subcellularLocation>
</comment>
<keyword evidence="16" id="KW-1185">Reference proteome</keyword>
<proteinExistence type="inferred from homology"/>
<evidence type="ECO:0000256" key="4">
    <source>
        <dbReference type="ARBA" id="ARBA00022448"/>
    </source>
</evidence>
<protein>
    <recommendedName>
        <fullName evidence="3 13">Flagellar biosynthetic protein FlhB</fullName>
    </recommendedName>
</protein>
<evidence type="ECO:0000256" key="10">
    <source>
        <dbReference type="ARBA" id="ARBA00023136"/>
    </source>
</evidence>
<gene>
    <name evidence="13 15" type="primary">flhB</name>
    <name evidence="15" type="ORF">VSR74_08585</name>
</gene>
<keyword evidence="6 13" id="KW-0812">Transmembrane</keyword>
<comment type="similarity">
    <text evidence="2 13">Belongs to the type III secretion exporter family.</text>
</comment>
<evidence type="ECO:0000256" key="14">
    <source>
        <dbReference type="SAM" id="MobiDB-lite"/>
    </source>
</evidence>
<evidence type="ECO:0000256" key="2">
    <source>
        <dbReference type="ARBA" id="ARBA00010690"/>
    </source>
</evidence>
<evidence type="ECO:0000313" key="15">
    <source>
        <dbReference type="EMBL" id="MEO3989870.1"/>
    </source>
</evidence>
<comment type="function">
    <text evidence="12 13">Required for formation of the rod structure in the basal body of the flagellar apparatus. Together with FliI and FliH, may constitute the export apparatus of flagellin.</text>
</comment>
<evidence type="ECO:0000313" key="16">
    <source>
        <dbReference type="Proteomes" id="UP001444146"/>
    </source>
</evidence>
<accession>A0ABV0HHZ2</accession>
<evidence type="ECO:0000256" key="7">
    <source>
        <dbReference type="ARBA" id="ARBA00022795"/>
    </source>
</evidence>
<reference evidence="15 16" key="1">
    <citation type="submission" date="2024-01" db="EMBL/GenBank/DDBJ databases">
        <title>Pseudocitrobacter sp. Endophytic strain Cyp-38L.</title>
        <authorList>
            <person name="Amer M.A."/>
            <person name="Hamed S.M."/>
        </authorList>
    </citation>
    <scope>NUCLEOTIDE SEQUENCE [LARGE SCALE GENOMIC DNA]</scope>
    <source>
        <strain evidence="15 16">Cyp38S</strain>
    </source>
</reference>
<keyword evidence="9 13" id="KW-1133">Transmembrane helix</keyword>
<sequence length="378" mass="42421">MASSSGDKSEKPTAGKLRKARDKGDIPRSKDLTMAVGLVASFFTLAAFLPYYRQLIGESFIAVGEMGAKIDDPGAINQFLLLNVWILIRFIATLIPIPVACVIASLVPGGWIFTPSKLKPDFKKLSPISGLKRMFSASHYTDVGKMMLKCGIILAVIYTMVHDSMHELLHLQRLYLHQAITQGFAIFHHVVTWFIAVIVIFALLDVPLSKFMFTRKMRMTKQEVKEEHKNNDGNPQIKGRIRQLQRQMAMGQISRTVPEADVIITNPTHYAVALKYDPQKAEAPYIVAKGIDDVALWIREVGCANNIEVVEFPPLARAVYYTTRVNQQIPAPLFRAIAHVLTYVMQLKSWRAGSVEQKPRLNRQIAIPQEVLKANGEQ</sequence>
<dbReference type="SUPFAM" id="SSF160544">
    <property type="entry name" value="EscU C-terminal domain-like"/>
    <property type="match status" value="1"/>
</dbReference>